<keyword evidence="2" id="KW-1003">Cell membrane</keyword>
<comment type="caution">
    <text evidence="10">The sequence shown here is derived from an EMBL/GenBank/DDBJ whole genome shotgun (WGS) entry which is preliminary data.</text>
</comment>
<dbReference type="SMART" id="SM00283">
    <property type="entry name" value="MA"/>
    <property type="match status" value="1"/>
</dbReference>
<dbReference type="InterPro" id="IPR004089">
    <property type="entry name" value="MCPsignal_dom"/>
</dbReference>
<dbReference type="PANTHER" id="PTHR32089">
    <property type="entry name" value="METHYL-ACCEPTING CHEMOTAXIS PROTEIN MCPB"/>
    <property type="match status" value="1"/>
</dbReference>
<evidence type="ECO:0000256" key="3">
    <source>
        <dbReference type="ARBA" id="ARBA00022481"/>
    </source>
</evidence>
<dbReference type="GO" id="GO:0005886">
    <property type="term" value="C:plasma membrane"/>
    <property type="evidence" value="ECO:0007669"/>
    <property type="project" value="UniProtKB-SubCell"/>
</dbReference>
<dbReference type="Gene3D" id="1.10.287.950">
    <property type="entry name" value="Methyl-accepting chemotaxis protein"/>
    <property type="match status" value="1"/>
</dbReference>
<keyword evidence="7 8" id="KW-0807">Transducer</keyword>
<accession>A0A2T5PAL8</accession>
<proteinExistence type="predicted"/>
<dbReference type="SMART" id="SM00062">
    <property type="entry name" value="PBPb"/>
    <property type="match status" value="1"/>
</dbReference>
<evidence type="ECO:0000256" key="6">
    <source>
        <dbReference type="ARBA" id="ARBA00023136"/>
    </source>
</evidence>
<dbReference type="GO" id="GO:0007165">
    <property type="term" value="P:signal transduction"/>
    <property type="evidence" value="ECO:0007669"/>
    <property type="project" value="UniProtKB-KW"/>
</dbReference>
<dbReference type="GO" id="GO:0006935">
    <property type="term" value="P:chemotaxis"/>
    <property type="evidence" value="ECO:0007669"/>
    <property type="project" value="UniProtKB-ARBA"/>
</dbReference>
<evidence type="ECO:0000313" key="10">
    <source>
        <dbReference type="EMBL" id="PTU74762.1"/>
    </source>
</evidence>
<dbReference type="Pfam" id="PF00497">
    <property type="entry name" value="SBP_bac_3"/>
    <property type="match status" value="1"/>
</dbReference>
<organism evidence="10 11">
    <name type="scientific">Pseudomonas mangrovi</name>
    <dbReference type="NCBI Taxonomy" id="2161748"/>
    <lineage>
        <taxon>Bacteria</taxon>
        <taxon>Pseudomonadati</taxon>
        <taxon>Pseudomonadota</taxon>
        <taxon>Gammaproteobacteria</taxon>
        <taxon>Pseudomonadales</taxon>
        <taxon>Pseudomonadaceae</taxon>
        <taxon>Pseudomonas</taxon>
    </lineage>
</organism>
<dbReference type="Pfam" id="PF00015">
    <property type="entry name" value="MCPsignal"/>
    <property type="match status" value="1"/>
</dbReference>
<keyword evidence="11" id="KW-1185">Reference proteome</keyword>
<evidence type="ECO:0000256" key="4">
    <source>
        <dbReference type="ARBA" id="ARBA00022692"/>
    </source>
</evidence>
<evidence type="ECO:0000256" key="2">
    <source>
        <dbReference type="ARBA" id="ARBA00022475"/>
    </source>
</evidence>
<dbReference type="Proteomes" id="UP000244064">
    <property type="component" value="Unassembled WGS sequence"/>
</dbReference>
<comment type="subcellular location">
    <subcellularLocation>
        <location evidence="1">Cell membrane</location>
    </subcellularLocation>
</comment>
<keyword evidence="3" id="KW-0488">Methylation</keyword>
<dbReference type="SUPFAM" id="SSF58104">
    <property type="entry name" value="Methyl-accepting chemotaxis protein (MCP) signaling domain"/>
    <property type="match status" value="1"/>
</dbReference>
<gene>
    <name evidence="10" type="ORF">DBO85_07615</name>
</gene>
<evidence type="ECO:0000259" key="9">
    <source>
        <dbReference type="PROSITE" id="PS50111"/>
    </source>
</evidence>
<dbReference type="EMBL" id="QASN01000014">
    <property type="protein sequence ID" value="PTU74762.1"/>
    <property type="molecule type" value="Genomic_DNA"/>
</dbReference>
<evidence type="ECO:0000313" key="11">
    <source>
        <dbReference type="Proteomes" id="UP000244064"/>
    </source>
</evidence>
<dbReference type="PANTHER" id="PTHR32089:SF41">
    <property type="entry name" value="METHYL-ACCEPTING CHEMOTAXIS PROTEIN"/>
    <property type="match status" value="1"/>
</dbReference>
<dbReference type="SUPFAM" id="SSF53850">
    <property type="entry name" value="Periplasmic binding protein-like II"/>
    <property type="match status" value="1"/>
</dbReference>
<protein>
    <submittedName>
        <fullName evidence="10">Chemotaxis protein</fullName>
    </submittedName>
</protein>
<dbReference type="InterPro" id="IPR001638">
    <property type="entry name" value="Solute-binding_3/MltF_N"/>
</dbReference>
<dbReference type="OrthoDB" id="9177152at2"/>
<name>A0A2T5PAL8_9PSED</name>
<dbReference type="RefSeq" id="WP_108106664.1">
    <property type="nucleotide sequence ID" value="NZ_QASN01000014.1"/>
</dbReference>
<dbReference type="Gene3D" id="3.40.190.10">
    <property type="entry name" value="Periplasmic binding protein-like II"/>
    <property type="match status" value="2"/>
</dbReference>
<keyword evidence="4" id="KW-0812">Transmembrane</keyword>
<dbReference type="PROSITE" id="PS50111">
    <property type="entry name" value="CHEMOTAXIS_TRANSDUC_2"/>
    <property type="match status" value="1"/>
</dbReference>
<keyword evidence="5" id="KW-1133">Transmembrane helix</keyword>
<sequence>MALINRFATPSRPAPDWRQHLLAGQIEAALEMDAPDMPAALRECLLRGSRPAQPQTDTGALEPLLARLQSLQRHALQAVDQVEGTFAEIAARCAEQLSFVGQTRGFVDDSGHSAEQLRLAMQAELTATRVFFGERLNALVQLIEERSQASRQVIDAIDNIGRTVQLLSLNASIEAAHAGEAGRGFAVVANEIRDLALRTQENARQAYRQIDLGVLGEQLEDLLRSSEERLAQLGERVGESLATLHGLLSQTGAQLGEIESNNRVISAGVGLGMAVDQHLRNRGNWSQGLLADLHHLYAEQPPTERAQALQRLLGEEKLGALPDRLQRIRERGLIRIAIEPQFKGLSFRDAPGRPLRGLDAELAQAFAHWLGVRCEFVEHPWDRCLQLLECGGQRREAEVDLVWSALPPMPGYAEVAFSDPYVFLPYVLARRAGDSRINSLEDLQGRVLGCVNDPAALAVLENLGLRWQANLQQPGGRVQLANLLAYNDQSQIHRCLLDGVVDAFAIDLPIYHWACYGSDSPWRGQLEILPGNLAGELWFYSAAVARKPQNASLLQALNQFIASYRNSRDYRDLTQRWLGQTYNDPNWSFASGVHARCAGVEVV</sequence>
<evidence type="ECO:0000256" key="1">
    <source>
        <dbReference type="ARBA" id="ARBA00004236"/>
    </source>
</evidence>
<evidence type="ECO:0000256" key="8">
    <source>
        <dbReference type="PROSITE-ProRule" id="PRU00284"/>
    </source>
</evidence>
<dbReference type="AlphaFoldDB" id="A0A2T5PAL8"/>
<reference evidence="10 11" key="1">
    <citation type="submission" date="2018-04" db="EMBL/GenBank/DDBJ databases">
        <title>Pseudomonas sp. nov., isolated from mangrove soil.</title>
        <authorList>
            <person name="Chen C."/>
        </authorList>
    </citation>
    <scope>NUCLEOTIDE SEQUENCE [LARGE SCALE GENOMIC DNA]</scope>
    <source>
        <strain evidence="10 11">TC-11</strain>
    </source>
</reference>
<feature type="domain" description="Methyl-accepting transducer" evidence="9">
    <location>
        <begin position="140"/>
        <end position="205"/>
    </location>
</feature>
<keyword evidence="6" id="KW-0472">Membrane</keyword>
<evidence type="ECO:0000256" key="5">
    <source>
        <dbReference type="ARBA" id="ARBA00022989"/>
    </source>
</evidence>
<evidence type="ECO:0000256" key="7">
    <source>
        <dbReference type="ARBA" id="ARBA00023224"/>
    </source>
</evidence>